<keyword evidence="5" id="KW-0819">tRNA processing</keyword>
<evidence type="ECO:0000256" key="4">
    <source>
        <dbReference type="ARBA" id="ARBA00016009"/>
    </source>
</evidence>
<organism evidence="9 10">
    <name type="scientific">Debaryomyces fabryi</name>
    <dbReference type="NCBI Taxonomy" id="58627"/>
    <lineage>
        <taxon>Eukaryota</taxon>
        <taxon>Fungi</taxon>
        <taxon>Dikarya</taxon>
        <taxon>Ascomycota</taxon>
        <taxon>Saccharomycotina</taxon>
        <taxon>Pichiomycetes</taxon>
        <taxon>Debaryomycetaceae</taxon>
        <taxon>Debaryomyces</taxon>
    </lineage>
</organism>
<comment type="caution">
    <text evidence="9">The sequence shown here is derived from an EMBL/GenBank/DDBJ whole genome shotgun (WGS) entry which is preliminary data.</text>
</comment>
<dbReference type="EMBL" id="LMYN01000145">
    <property type="protein sequence ID" value="KRZ99416.1"/>
    <property type="molecule type" value="Genomic_DNA"/>
</dbReference>
<dbReference type="AlphaFoldDB" id="A0A0V1PT49"/>
<accession>A0A0V1PT49</accession>
<gene>
    <name evidence="9" type="ORF">AC631_04828</name>
</gene>
<dbReference type="GO" id="GO:0005829">
    <property type="term" value="C:cytosol"/>
    <property type="evidence" value="ECO:0007669"/>
    <property type="project" value="TreeGrafter"/>
</dbReference>
<dbReference type="InterPro" id="IPR013926">
    <property type="entry name" value="CGI121/TPRKB"/>
</dbReference>
<dbReference type="RefSeq" id="XP_015465519.1">
    <property type="nucleotide sequence ID" value="XM_015613657.1"/>
</dbReference>
<dbReference type="GeneID" id="26841837"/>
<evidence type="ECO:0000256" key="7">
    <source>
        <dbReference type="ARBA" id="ARBA00025043"/>
    </source>
</evidence>
<dbReference type="OrthoDB" id="329139at2759"/>
<evidence type="ECO:0000313" key="9">
    <source>
        <dbReference type="EMBL" id="KRZ99416.1"/>
    </source>
</evidence>
<proteinExistence type="inferred from homology"/>
<evidence type="ECO:0000256" key="2">
    <source>
        <dbReference type="ARBA" id="ARBA00005546"/>
    </source>
</evidence>
<dbReference type="GO" id="GO:0005634">
    <property type="term" value="C:nucleus"/>
    <property type="evidence" value="ECO:0007669"/>
    <property type="project" value="UniProtKB-SubCell"/>
</dbReference>
<protein>
    <recommendedName>
        <fullName evidence="4">EKC/KEOPS complex subunit CGI121</fullName>
    </recommendedName>
    <alternativeName>
        <fullName evidence="3">EKC/KEOPS complex subunit cgi121</fullName>
    </alternativeName>
</protein>
<comment type="similarity">
    <text evidence="2 8">Belongs to the CGI121/TPRKB family.</text>
</comment>
<keyword evidence="6 8" id="KW-0539">Nucleus</keyword>
<dbReference type="GO" id="GO:0000408">
    <property type="term" value="C:EKC/KEOPS complex"/>
    <property type="evidence" value="ECO:0007669"/>
    <property type="project" value="TreeGrafter"/>
</dbReference>
<dbReference type="Gene3D" id="3.30.2380.10">
    <property type="entry name" value="CGI121/TPRKB"/>
    <property type="match status" value="1"/>
</dbReference>
<evidence type="ECO:0000256" key="6">
    <source>
        <dbReference type="ARBA" id="ARBA00023242"/>
    </source>
</evidence>
<name>A0A0V1PT49_9ASCO</name>
<evidence type="ECO:0000256" key="3">
    <source>
        <dbReference type="ARBA" id="ARBA00015316"/>
    </source>
</evidence>
<evidence type="ECO:0000256" key="8">
    <source>
        <dbReference type="RuleBase" id="RU004398"/>
    </source>
</evidence>
<evidence type="ECO:0000313" key="10">
    <source>
        <dbReference type="Proteomes" id="UP000054251"/>
    </source>
</evidence>
<reference evidence="9 10" key="1">
    <citation type="submission" date="2015-11" db="EMBL/GenBank/DDBJ databases">
        <title>The genome of Debaryomyces fabryi.</title>
        <authorList>
            <person name="Tafer H."/>
            <person name="Lopandic K."/>
        </authorList>
    </citation>
    <scope>NUCLEOTIDE SEQUENCE [LARGE SCALE GENOMIC DNA]</scope>
    <source>
        <strain evidence="9 10">CBS 789</strain>
    </source>
</reference>
<dbReference type="PANTHER" id="PTHR15840:SF10">
    <property type="entry name" value="EKC_KEOPS COMPLEX SUBUNIT TPRKB"/>
    <property type="match status" value="1"/>
</dbReference>
<evidence type="ECO:0000256" key="1">
    <source>
        <dbReference type="ARBA" id="ARBA00004123"/>
    </source>
</evidence>
<comment type="function">
    <text evidence="7">Component of the EKC/KEOPS complex that is required for the formation of a threonylcarbamoyl group on adenosine at position 37 (t(6)A37) in tRNAs that read codons beginning with adenine. The complex is probably involved in the transfer of the threonylcarbamoyl moiety of threonylcarbamoyl-AMP (TC-AMP) to the N6 group of A37. CGI121 acts as an allosteric effector that regulates the t(6)A activity of the complex. The EKC/KEOPS complex also promotes both telomere uncapping and telomere elongation. The complex is required for efficient recruitment of transcriptional coactivators. CGI121 is not required for tRNA modification.</text>
</comment>
<sequence length="197" mass="22455">MAYEKLKLAQFPHYTVLLFLFTDVDSPVLKQVKEQLISGNKDYDFCFLNTQHIISLEQLYNSIHKAILNYEFGNMRAKTLNTEIIFNLSPINNIMDALKRFGVDEACPNLITIKVLPTSECNEVACKELNTHLMNILSIDDSHNPTLNDELIFNSLVDLKKLKKVYKLNDAKLSEDKSNLQGELTRLTIGACQLRGC</sequence>
<dbReference type="Proteomes" id="UP000054251">
    <property type="component" value="Unassembled WGS sequence"/>
</dbReference>
<comment type="subcellular location">
    <subcellularLocation>
        <location evidence="1">Nucleus</location>
    </subcellularLocation>
</comment>
<dbReference type="PANTHER" id="PTHR15840">
    <property type="entry name" value="CGI-121 FAMILY MEMBER"/>
    <property type="match status" value="1"/>
</dbReference>
<dbReference type="GO" id="GO:0002949">
    <property type="term" value="P:tRNA threonylcarbamoyladenosine modification"/>
    <property type="evidence" value="ECO:0007669"/>
    <property type="project" value="TreeGrafter"/>
</dbReference>
<dbReference type="InterPro" id="IPR036504">
    <property type="entry name" value="CGI121/TPRKB_sf"/>
</dbReference>
<dbReference type="SUPFAM" id="SSF143870">
    <property type="entry name" value="PF0523-like"/>
    <property type="match status" value="1"/>
</dbReference>
<keyword evidence="10" id="KW-1185">Reference proteome</keyword>
<evidence type="ECO:0000256" key="5">
    <source>
        <dbReference type="ARBA" id="ARBA00022694"/>
    </source>
</evidence>
<dbReference type="Pfam" id="PF08617">
    <property type="entry name" value="CGI-121"/>
    <property type="match status" value="1"/>
</dbReference>